<dbReference type="Pfam" id="PF10099">
    <property type="entry name" value="RskA_C"/>
    <property type="match status" value="1"/>
</dbReference>
<dbReference type="OrthoDB" id="153510at2"/>
<keyword evidence="7 12" id="KW-0472">Membrane</keyword>
<evidence type="ECO:0000256" key="9">
    <source>
        <dbReference type="ARBA" id="ARBA00029829"/>
    </source>
</evidence>
<keyword evidence="14" id="KW-0614">Plasmid</keyword>
<keyword evidence="3" id="KW-1003">Cell membrane</keyword>
<organism evidence="14 15">
    <name type="scientific">Streptomyces clavuligerus</name>
    <dbReference type="NCBI Taxonomy" id="1901"/>
    <lineage>
        <taxon>Bacteria</taxon>
        <taxon>Bacillati</taxon>
        <taxon>Actinomycetota</taxon>
        <taxon>Actinomycetes</taxon>
        <taxon>Kitasatosporales</taxon>
        <taxon>Streptomycetaceae</taxon>
        <taxon>Streptomyces</taxon>
    </lineage>
</organism>
<sequence>MKQPVSDVHTLAAAHALNALEDDDREAFTHHLRHCEECRQDVAEFEATAARLATAVAQPPPPAVKERTMLAIDGVRQQPPRTAAPGTGWRSRRRIAMPLALAASLAAAASFAGLATWQHHTSEEHRRRAAQSQRHLDDIGGVLAASDARTAHGRARNGALVTVVASTSRGRAVVTATGLPEPASGTTYQLWLDQGGTMRPAGFIHRDGTVLLDGDPSGATALGLTREPSPGSSHPTTPPLLLMTLPT</sequence>
<evidence type="ECO:0000256" key="11">
    <source>
        <dbReference type="SAM" id="MobiDB-lite"/>
    </source>
</evidence>
<dbReference type="GO" id="GO:0005886">
    <property type="term" value="C:plasma membrane"/>
    <property type="evidence" value="ECO:0007669"/>
    <property type="project" value="UniProtKB-SubCell"/>
</dbReference>
<evidence type="ECO:0000313" key="15">
    <source>
        <dbReference type="Proteomes" id="UP000002357"/>
    </source>
</evidence>
<dbReference type="Proteomes" id="UP000002357">
    <property type="component" value="Plasmid pSCL4"/>
</dbReference>
<evidence type="ECO:0000256" key="1">
    <source>
        <dbReference type="ARBA" id="ARBA00004167"/>
    </source>
</evidence>
<dbReference type="GO" id="GO:0006417">
    <property type="term" value="P:regulation of translation"/>
    <property type="evidence" value="ECO:0007669"/>
    <property type="project" value="TreeGrafter"/>
</dbReference>
<evidence type="ECO:0000256" key="7">
    <source>
        <dbReference type="ARBA" id="ARBA00023136"/>
    </source>
</evidence>
<gene>
    <name evidence="14" type="ORF">SCLAV_p1547</name>
</gene>
<proteinExistence type="predicted"/>
<evidence type="ECO:0000259" key="13">
    <source>
        <dbReference type="Pfam" id="PF10099"/>
    </source>
</evidence>
<dbReference type="EMBL" id="CM000914">
    <property type="protein sequence ID" value="EFG05028.2"/>
    <property type="molecule type" value="Genomic_DNA"/>
</dbReference>
<feature type="region of interest" description="Disordered" evidence="11">
    <location>
        <begin position="217"/>
        <end position="247"/>
    </location>
</feature>
<dbReference type="PANTHER" id="PTHR37461:SF1">
    <property type="entry name" value="ANTI-SIGMA-K FACTOR RSKA"/>
    <property type="match status" value="1"/>
</dbReference>
<dbReference type="Gene3D" id="1.10.10.1320">
    <property type="entry name" value="Anti-sigma factor, zinc-finger domain"/>
    <property type="match status" value="1"/>
</dbReference>
<feature type="domain" description="Anti-sigma K factor RskA C-terminal" evidence="13">
    <location>
        <begin position="105"/>
        <end position="239"/>
    </location>
</feature>
<geneLocation type="plasmid" evidence="14 15">
    <name>pSCL4</name>
</geneLocation>
<keyword evidence="15" id="KW-1185">Reference proteome</keyword>
<evidence type="ECO:0000256" key="10">
    <source>
        <dbReference type="ARBA" id="ARBA00030803"/>
    </source>
</evidence>
<keyword evidence="5 12" id="KW-1133">Transmembrane helix</keyword>
<reference evidence="14 15" key="1">
    <citation type="journal article" date="2010" name="Genome Biol. Evol.">
        <title>The sequence of a 1.8-mb bacterial linear plasmid reveals a rich evolutionary reservoir of secondary metabolic pathways.</title>
        <authorList>
            <person name="Medema M.H."/>
            <person name="Trefzer A."/>
            <person name="Kovalchuk A."/>
            <person name="van den Berg M."/>
            <person name="Mueller U."/>
            <person name="Heijne W."/>
            <person name="Wu L."/>
            <person name="Alam M.T."/>
            <person name="Ronning C.M."/>
            <person name="Nierman W.C."/>
            <person name="Bovenberg R.A.L."/>
            <person name="Breitling R."/>
            <person name="Takano E."/>
        </authorList>
    </citation>
    <scope>NUCLEOTIDE SEQUENCE [LARGE SCALE GENOMIC DNA]</scope>
    <source>
        <strain evidence="15">ATCC 27064 / DSM 738 / JCM 4710 / NBRC 13307 / NCIMB 12785 / NRRL 3585 / VKM Ac-602</strain>
        <plasmid evidence="14">pSCL4</plasmid>
    </source>
</reference>
<dbReference type="PANTHER" id="PTHR37461">
    <property type="entry name" value="ANTI-SIGMA-K FACTOR RSKA"/>
    <property type="match status" value="1"/>
</dbReference>
<evidence type="ECO:0000313" key="14">
    <source>
        <dbReference type="EMBL" id="EFG05028.2"/>
    </source>
</evidence>
<name>B5GM27_STRCL</name>
<dbReference type="InterPro" id="IPR018764">
    <property type="entry name" value="RskA_C"/>
</dbReference>
<dbReference type="InterPro" id="IPR041916">
    <property type="entry name" value="Anti_sigma_zinc_sf"/>
</dbReference>
<dbReference type="GeneID" id="93734580"/>
<evidence type="ECO:0000256" key="3">
    <source>
        <dbReference type="ARBA" id="ARBA00022475"/>
    </source>
</evidence>
<evidence type="ECO:0000256" key="4">
    <source>
        <dbReference type="ARBA" id="ARBA00022692"/>
    </source>
</evidence>
<dbReference type="AlphaFoldDB" id="B5GM27"/>
<keyword evidence="6" id="KW-0805">Transcription regulation</keyword>
<dbReference type="RefSeq" id="WP_003952780.1">
    <property type="nucleotide sequence ID" value="NZ_CM000914.1"/>
</dbReference>
<keyword evidence="4 12" id="KW-0812">Transmembrane</keyword>
<comment type="subcellular location">
    <subcellularLocation>
        <location evidence="2">Cell membrane</location>
    </subcellularLocation>
    <subcellularLocation>
        <location evidence="1">Membrane</location>
        <topology evidence="1">Single-pass membrane protein</topology>
    </subcellularLocation>
</comment>
<evidence type="ECO:0000256" key="5">
    <source>
        <dbReference type="ARBA" id="ARBA00022989"/>
    </source>
</evidence>
<evidence type="ECO:0000256" key="8">
    <source>
        <dbReference type="ARBA" id="ARBA00023163"/>
    </source>
</evidence>
<dbReference type="GO" id="GO:0016989">
    <property type="term" value="F:sigma factor antagonist activity"/>
    <property type="evidence" value="ECO:0007669"/>
    <property type="project" value="TreeGrafter"/>
</dbReference>
<feature type="transmembrane region" description="Helical" evidence="12">
    <location>
        <begin position="99"/>
        <end position="117"/>
    </location>
</feature>
<keyword evidence="8" id="KW-0804">Transcription</keyword>
<evidence type="ECO:0000256" key="12">
    <source>
        <dbReference type="SAM" id="Phobius"/>
    </source>
</evidence>
<dbReference type="eggNOG" id="COG5343">
    <property type="taxonomic scope" value="Bacteria"/>
</dbReference>
<dbReference type="InterPro" id="IPR051474">
    <property type="entry name" value="Anti-sigma-K/W_factor"/>
</dbReference>
<protein>
    <recommendedName>
        <fullName evidence="10">Regulator of SigK</fullName>
    </recommendedName>
    <alternativeName>
        <fullName evidence="9">Sigma-K anti-sigma factor RskA</fullName>
    </alternativeName>
</protein>
<evidence type="ECO:0000256" key="6">
    <source>
        <dbReference type="ARBA" id="ARBA00023015"/>
    </source>
</evidence>
<evidence type="ECO:0000256" key="2">
    <source>
        <dbReference type="ARBA" id="ARBA00004236"/>
    </source>
</evidence>
<accession>B5GM27</accession>